<dbReference type="AlphaFoldDB" id="A0A1B2HVY8"/>
<dbReference type="Proteomes" id="UP000093053">
    <property type="component" value="Chromosome"/>
</dbReference>
<name>A0A1B2HVY8_9PSEU</name>
<dbReference type="InterPro" id="IPR005561">
    <property type="entry name" value="ANTAR"/>
</dbReference>
<evidence type="ECO:0000313" key="5">
    <source>
        <dbReference type="Proteomes" id="UP000093053"/>
    </source>
</evidence>
<protein>
    <recommendedName>
        <fullName evidence="3">ANTAR domain-containing protein</fullName>
    </recommendedName>
</protein>
<dbReference type="SUPFAM" id="SSF55781">
    <property type="entry name" value="GAF domain-like"/>
    <property type="match status" value="1"/>
</dbReference>
<dbReference type="InterPro" id="IPR029016">
    <property type="entry name" value="GAF-like_dom_sf"/>
</dbReference>
<dbReference type="InterPro" id="IPR036388">
    <property type="entry name" value="WH-like_DNA-bd_sf"/>
</dbReference>
<dbReference type="Gene3D" id="1.10.10.10">
    <property type="entry name" value="Winged helix-like DNA-binding domain superfamily/Winged helix DNA-binding domain"/>
    <property type="match status" value="1"/>
</dbReference>
<dbReference type="Gene3D" id="3.30.450.40">
    <property type="match status" value="1"/>
</dbReference>
<dbReference type="GO" id="GO:0003723">
    <property type="term" value="F:RNA binding"/>
    <property type="evidence" value="ECO:0007669"/>
    <property type="project" value="InterPro"/>
</dbReference>
<dbReference type="SMART" id="SM01012">
    <property type="entry name" value="ANTAR"/>
    <property type="match status" value="1"/>
</dbReference>
<evidence type="ECO:0000256" key="1">
    <source>
        <dbReference type="ARBA" id="ARBA00023015"/>
    </source>
</evidence>
<organism evidence="4 5">
    <name type="scientific">Lentzea guizhouensis</name>
    <dbReference type="NCBI Taxonomy" id="1586287"/>
    <lineage>
        <taxon>Bacteria</taxon>
        <taxon>Bacillati</taxon>
        <taxon>Actinomycetota</taxon>
        <taxon>Actinomycetes</taxon>
        <taxon>Pseudonocardiales</taxon>
        <taxon>Pseudonocardiaceae</taxon>
        <taxon>Lentzea</taxon>
    </lineage>
</organism>
<dbReference type="PROSITE" id="PS50921">
    <property type="entry name" value="ANTAR"/>
    <property type="match status" value="1"/>
</dbReference>
<keyword evidence="5" id="KW-1185">Reference proteome</keyword>
<keyword evidence="1" id="KW-0805">Transcription regulation</keyword>
<dbReference type="OrthoDB" id="7466251at2"/>
<proteinExistence type="predicted"/>
<gene>
    <name evidence="4" type="ORF">BBK82_43990</name>
</gene>
<dbReference type="KEGG" id="led:BBK82_43990"/>
<accession>A0A1B2HVY8</accession>
<reference evidence="4 5" key="1">
    <citation type="submission" date="2016-07" db="EMBL/GenBank/DDBJ databases">
        <title>Complete genome sequence of the Lentzea guizhouensis DHS C013.</title>
        <authorList>
            <person name="Cao C."/>
        </authorList>
    </citation>
    <scope>NUCLEOTIDE SEQUENCE [LARGE SCALE GENOMIC DNA]</scope>
    <source>
        <strain evidence="4 5">DHS C013</strain>
    </source>
</reference>
<sequence>MMQNRRARLLEMLVADLSESSASAVALVCARCVKELSVTGAGATVLSHLGNGNGNGSDAGHPARGLVHATNPTSAGLEDLQLTVGEGPCLDTFASGGPVLVADLAAEGARWPAFTPGALALGAAAVFSFPLQIGVVRLGSLDLYRDTPGPLSHDEMSDALILTDLATQGIANELSGHNTADLSWLVDPHIEVHQATGMVQIQLGVSTEAALMRLRGYAFTHDLPLAEVARQVVRRTLRFTQEDRP</sequence>
<evidence type="ECO:0000313" key="4">
    <source>
        <dbReference type="EMBL" id="ANZ41867.1"/>
    </source>
</evidence>
<dbReference type="EMBL" id="CP016793">
    <property type="protein sequence ID" value="ANZ41867.1"/>
    <property type="molecule type" value="Genomic_DNA"/>
</dbReference>
<evidence type="ECO:0000259" key="3">
    <source>
        <dbReference type="PROSITE" id="PS50921"/>
    </source>
</evidence>
<dbReference type="STRING" id="1586287.BBK82_43990"/>
<keyword evidence="2" id="KW-0804">Transcription</keyword>
<feature type="domain" description="ANTAR" evidence="3">
    <location>
        <begin position="171"/>
        <end position="233"/>
    </location>
</feature>
<evidence type="ECO:0000256" key="2">
    <source>
        <dbReference type="ARBA" id="ARBA00023163"/>
    </source>
</evidence>